<dbReference type="OrthoDB" id="2375545at2759"/>
<name>A0A8J5XG87_DIALT</name>
<reference evidence="1" key="1">
    <citation type="submission" date="2021-05" db="EMBL/GenBank/DDBJ databases">
        <title>The genome of the haptophyte Pavlova lutheri (Diacronema luteri, Pavlovales) - a model for lipid biosynthesis in eukaryotic algae.</title>
        <authorList>
            <person name="Hulatt C.J."/>
            <person name="Posewitz M.C."/>
        </authorList>
    </citation>
    <scope>NUCLEOTIDE SEQUENCE</scope>
    <source>
        <strain evidence="1">NIVA-4/92</strain>
    </source>
</reference>
<accession>A0A8J5XG87</accession>
<comment type="caution">
    <text evidence="1">The sequence shown here is derived from an EMBL/GenBank/DDBJ whole genome shotgun (WGS) entry which is preliminary data.</text>
</comment>
<evidence type="ECO:0008006" key="3">
    <source>
        <dbReference type="Google" id="ProtNLM"/>
    </source>
</evidence>
<protein>
    <recommendedName>
        <fullName evidence="3">SF3 helicase domain-containing protein</fullName>
    </recommendedName>
</protein>
<sequence>MDQPAVARLTEIVRRDRLEYLAARESGQCYSKDGAHQVRNYASRALERGRRVGDYVHYDVGCKHGRNTPGYGMLFPTAGTPGLQSIMGETKRFQLEGAPVYDIDQVNAIPTLMIQDARRFGKPLPQLESYVADRGSWLVQIAHDASCSQKQAKQLVLSILFGGSHASWLKANNRALPEESDAFGLVDGLEREMRRYVPWWDATHGTAVRCHDLCTDGELRAQGTSPAFRRISLFYQDLETKMTLSVKQVLESAEGMTVRVLCHDGLIASLDDGLDNGCSEAVAALDDDSSHVESSSGVGSERGTRGEAYVRSLLPLCVDAVKSELGYHIVLELKSLAPKSGMPFEQYVQQQWPAETLYDAPGYDPKLKGVQDRLFAEHLIKVKAGRFFKQRTGDDKFTFWSHNGCCWEPGWALIGGWCEELLADSPYGASAPGIKRLRDYLTLACPGLIKEPIFDQVLDGVLPCLGGLYYEAVTRATRPIPLEHFVTRLWDLPPPFIETVAEDDLEWVRARVAEVVPHEGLLRSIVPRLAHDLLTVGNPHKSICFFIGDGDNDKTTLMKVIKGAAPPGWVISTRANTFTGRADGSQQTDWLSKLDGARIVYTEEPRRGEAGSLDCEWLKEVRGDSDVSTRKIYGSEREMRVSFSLYFMANHMPQTAHADEALLKSFIICDLPGKFVDDPATFKNNLSAPWKEYVRPIDRELKAKFGTPQMRSALMLYLCEEYRAHVLSDRATFEPVPAEFAKWKDEVVVEKDLICEAFYSAYEPDEHATEPVRTRDLMMHVRGANPELKLNEQALGGFLKREFTDAKHPYVTKKKAHGVMVWVGLKLKSVAW</sequence>
<proteinExistence type="predicted"/>
<organism evidence="1 2">
    <name type="scientific">Diacronema lutheri</name>
    <name type="common">Unicellular marine alga</name>
    <name type="synonym">Monochrysis lutheri</name>
    <dbReference type="NCBI Taxonomy" id="2081491"/>
    <lineage>
        <taxon>Eukaryota</taxon>
        <taxon>Haptista</taxon>
        <taxon>Haptophyta</taxon>
        <taxon>Pavlovophyceae</taxon>
        <taxon>Pavlovales</taxon>
        <taxon>Pavlovaceae</taxon>
        <taxon>Diacronema</taxon>
    </lineage>
</organism>
<evidence type="ECO:0000313" key="2">
    <source>
        <dbReference type="Proteomes" id="UP000751190"/>
    </source>
</evidence>
<dbReference type="InterPro" id="IPR027417">
    <property type="entry name" value="P-loop_NTPase"/>
</dbReference>
<evidence type="ECO:0000313" key="1">
    <source>
        <dbReference type="EMBL" id="KAG8463979.1"/>
    </source>
</evidence>
<dbReference type="Proteomes" id="UP000751190">
    <property type="component" value="Unassembled WGS sequence"/>
</dbReference>
<gene>
    <name evidence="1" type="ORF">KFE25_000147</name>
</gene>
<dbReference type="EMBL" id="JAGTXO010000014">
    <property type="protein sequence ID" value="KAG8463979.1"/>
    <property type="molecule type" value="Genomic_DNA"/>
</dbReference>
<dbReference type="Gene3D" id="3.40.50.300">
    <property type="entry name" value="P-loop containing nucleotide triphosphate hydrolases"/>
    <property type="match status" value="1"/>
</dbReference>
<dbReference type="AlphaFoldDB" id="A0A8J5XG87"/>
<keyword evidence="2" id="KW-1185">Reference proteome</keyword>